<evidence type="ECO:0000259" key="17">
    <source>
        <dbReference type="Pfam" id="PF08471"/>
    </source>
</evidence>
<keyword evidence="14" id="KW-0175">Coiled coil</keyword>
<dbReference type="InterPro" id="IPR013344">
    <property type="entry name" value="RNR_NrdJ/NrdZ"/>
</dbReference>
<dbReference type="NCBIfam" id="NF005122">
    <property type="entry name" value="PRK06556.1"/>
    <property type="match status" value="1"/>
</dbReference>
<evidence type="ECO:0000256" key="4">
    <source>
        <dbReference type="ARBA" id="ARBA00014409"/>
    </source>
</evidence>
<evidence type="ECO:0000259" key="18">
    <source>
        <dbReference type="Pfam" id="PF12637"/>
    </source>
</evidence>
<feature type="compositionally biased region" description="Low complexity" evidence="15">
    <location>
        <begin position="11"/>
        <end position="37"/>
    </location>
</feature>
<comment type="catalytic activity">
    <reaction evidence="12 13">
        <text>a 2'-deoxyribonucleoside 5'-diphosphate + [thioredoxin]-disulfide + H2O = a ribonucleoside 5'-diphosphate + [thioredoxin]-dithiol</text>
        <dbReference type="Rhea" id="RHEA:23252"/>
        <dbReference type="Rhea" id="RHEA-COMP:10698"/>
        <dbReference type="Rhea" id="RHEA-COMP:10700"/>
        <dbReference type="ChEBI" id="CHEBI:15377"/>
        <dbReference type="ChEBI" id="CHEBI:29950"/>
        <dbReference type="ChEBI" id="CHEBI:50058"/>
        <dbReference type="ChEBI" id="CHEBI:57930"/>
        <dbReference type="ChEBI" id="CHEBI:73316"/>
        <dbReference type="EC" id="1.17.4.1"/>
    </reaction>
</comment>
<dbReference type="Gene3D" id="3.20.70.20">
    <property type="match status" value="1"/>
</dbReference>
<dbReference type="InterPro" id="IPR050862">
    <property type="entry name" value="RdRp_reductase_class-2"/>
</dbReference>
<dbReference type="AlphaFoldDB" id="B9XIX8"/>
<evidence type="ECO:0000256" key="9">
    <source>
        <dbReference type="ARBA" id="ARBA00023157"/>
    </source>
</evidence>
<reference evidence="19 20" key="1">
    <citation type="journal article" date="2011" name="J. Bacteriol.">
        <title>Genome sequence of 'Pedosphaera parvula' Ellin514, an aerobic Verrucomicrobial isolate from pasture soil.</title>
        <authorList>
            <person name="Kant R."/>
            <person name="van Passel M.W."/>
            <person name="Sangwan P."/>
            <person name="Palva A."/>
            <person name="Lucas S."/>
            <person name="Copeland A."/>
            <person name="Lapidus A."/>
            <person name="Glavina Del Rio T."/>
            <person name="Dalin E."/>
            <person name="Tice H."/>
            <person name="Bruce D."/>
            <person name="Goodwin L."/>
            <person name="Pitluck S."/>
            <person name="Chertkov O."/>
            <person name="Larimer F.W."/>
            <person name="Land M.L."/>
            <person name="Hauser L."/>
            <person name="Brettin T.S."/>
            <person name="Detter J.C."/>
            <person name="Han S."/>
            <person name="de Vos W.M."/>
            <person name="Janssen P.H."/>
            <person name="Smidt H."/>
        </authorList>
    </citation>
    <scope>NUCLEOTIDE SEQUENCE [LARGE SCALE GENOMIC DNA]</scope>
    <source>
        <strain evidence="19 20">Ellin514</strain>
    </source>
</reference>
<dbReference type="GO" id="GO:0071897">
    <property type="term" value="P:DNA biosynthetic process"/>
    <property type="evidence" value="ECO:0007669"/>
    <property type="project" value="UniProtKB-KW"/>
</dbReference>
<dbReference type="NCBIfam" id="TIGR02504">
    <property type="entry name" value="NrdJ_Z"/>
    <property type="match status" value="1"/>
</dbReference>
<feature type="domain" description="Ribonucleotide reductase class II vitamin B12-dependent N-terminal" evidence="17">
    <location>
        <begin position="60"/>
        <end position="151"/>
    </location>
</feature>
<evidence type="ECO:0000256" key="2">
    <source>
        <dbReference type="ARBA" id="ARBA00007405"/>
    </source>
</evidence>
<dbReference type="Proteomes" id="UP000003688">
    <property type="component" value="Unassembled WGS sequence"/>
</dbReference>
<comment type="function">
    <text evidence="11 13">Catalyzes the reduction of ribonucleotides to deoxyribonucleotides. May function to provide a pool of deoxyribonucleotide precursors for DNA repair during oxygen limitation and/or for immediate growth after restoration of oxygen.</text>
</comment>
<dbReference type="Pfam" id="PF08471">
    <property type="entry name" value="Ribonuc_red_2_N"/>
    <property type="match status" value="1"/>
</dbReference>
<name>B9XIX8_PEDPL</name>
<dbReference type="RefSeq" id="WP_007415771.1">
    <property type="nucleotide sequence ID" value="NZ_ABOX02000019.1"/>
</dbReference>
<evidence type="ECO:0000256" key="5">
    <source>
        <dbReference type="ARBA" id="ARBA00022628"/>
    </source>
</evidence>
<protein>
    <recommendedName>
        <fullName evidence="4 13">Vitamin B12-dependent ribonucleotide reductase</fullName>
        <ecNumber evidence="3 13">1.17.4.1</ecNumber>
    </recommendedName>
</protein>
<dbReference type="Pfam" id="PF12637">
    <property type="entry name" value="TSCPD"/>
    <property type="match status" value="1"/>
</dbReference>
<evidence type="ECO:0000256" key="6">
    <source>
        <dbReference type="ARBA" id="ARBA00022634"/>
    </source>
</evidence>
<dbReference type="InterPro" id="IPR000788">
    <property type="entry name" value="RNR_lg_C"/>
</dbReference>
<dbReference type="InterPro" id="IPR013678">
    <property type="entry name" value="RNR_2_N"/>
</dbReference>
<comment type="cofactor">
    <cofactor evidence="1 13">
        <name>adenosylcob(III)alamin</name>
        <dbReference type="ChEBI" id="CHEBI:18408"/>
    </cofactor>
</comment>
<dbReference type="OrthoDB" id="9762933at2"/>
<evidence type="ECO:0000256" key="1">
    <source>
        <dbReference type="ARBA" id="ARBA00001922"/>
    </source>
</evidence>
<dbReference type="InterPro" id="IPR024434">
    <property type="entry name" value="TSCPD_dom"/>
</dbReference>
<feature type="region of interest" description="Disordered" evidence="15">
    <location>
        <begin position="1"/>
        <end position="37"/>
    </location>
</feature>
<dbReference type="STRING" id="320771.Cflav_PD3264"/>
<dbReference type="GO" id="GO:0000166">
    <property type="term" value="F:nucleotide binding"/>
    <property type="evidence" value="ECO:0007669"/>
    <property type="project" value="UniProtKB-KW"/>
</dbReference>
<feature type="domain" description="Ribonucleotide reductase large subunit C-terminal" evidence="16">
    <location>
        <begin position="202"/>
        <end position="761"/>
    </location>
</feature>
<comment type="similarity">
    <text evidence="2 13">Belongs to the ribonucleoside diphosphate reductase class-2 family.</text>
</comment>
<evidence type="ECO:0000256" key="3">
    <source>
        <dbReference type="ARBA" id="ARBA00012274"/>
    </source>
</evidence>
<keyword evidence="7 13" id="KW-0547">Nucleotide-binding</keyword>
<dbReference type="PANTHER" id="PTHR43371">
    <property type="entry name" value="VITAMIN B12-DEPENDENT RIBONUCLEOTIDE REDUCTASE"/>
    <property type="match status" value="1"/>
</dbReference>
<organism evidence="19 20">
    <name type="scientific">Pedosphaera parvula (strain Ellin514)</name>
    <dbReference type="NCBI Taxonomy" id="320771"/>
    <lineage>
        <taxon>Bacteria</taxon>
        <taxon>Pseudomonadati</taxon>
        <taxon>Verrucomicrobiota</taxon>
        <taxon>Pedosphaerae</taxon>
        <taxon>Pedosphaerales</taxon>
        <taxon>Pedosphaeraceae</taxon>
        <taxon>Pedosphaera</taxon>
    </lineage>
</organism>
<dbReference type="EC" id="1.17.4.1" evidence="3 13"/>
<dbReference type="PANTHER" id="PTHR43371:SF1">
    <property type="entry name" value="RIBONUCLEOSIDE-DIPHOSPHATE REDUCTASE"/>
    <property type="match status" value="1"/>
</dbReference>
<accession>B9XIX8</accession>
<evidence type="ECO:0000256" key="11">
    <source>
        <dbReference type="ARBA" id="ARBA00025437"/>
    </source>
</evidence>
<keyword evidence="5 13" id="KW-0846">Cobalamin</keyword>
<dbReference type="GO" id="GO:0031419">
    <property type="term" value="F:cobalamin binding"/>
    <property type="evidence" value="ECO:0007669"/>
    <property type="project" value="UniProtKB-KW"/>
</dbReference>
<dbReference type="EMBL" id="ABOX02000019">
    <property type="protein sequence ID" value="EEF60205.1"/>
    <property type="molecule type" value="Genomic_DNA"/>
</dbReference>
<proteinExistence type="inferred from homology"/>
<evidence type="ECO:0000256" key="8">
    <source>
        <dbReference type="ARBA" id="ARBA00023002"/>
    </source>
</evidence>
<dbReference type="GO" id="GO:0004748">
    <property type="term" value="F:ribonucleoside-diphosphate reductase activity, thioredoxin disulfide as acceptor"/>
    <property type="evidence" value="ECO:0007669"/>
    <property type="project" value="UniProtKB-EC"/>
</dbReference>
<evidence type="ECO:0000256" key="12">
    <source>
        <dbReference type="ARBA" id="ARBA00047754"/>
    </source>
</evidence>
<evidence type="ECO:0000313" key="20">
    <source>
        <dbReference type="Proteomes" id="UP000003688"/>
    </source>
</evidence>
<evidence type="ECO:0000256" key="13">
    <source>
        <dbReference type="RuleBase" id="RU364064"/>
    </source>
</evidence>
<evidence type="ECO:0000313" key="19">
    <source>
        <dbReference type="EMBL" id="EEF60205.1"/>
    </source>
</evidence>
<evidence type="ECO:0000256" key="7">
    <source>
        <dbReference type="ARBA" id="ARBA00022741"/>
    </source>
</evidence>
<keyword evidence="20" id="KW-1185">Reference proteome</keyword>
<dbReference type="SUPFAM" id="SSF51998">
    <property type="entry name" value="PFL-like glycyl radical enzymes"/>
    <property type="match status" value="1"/>
</dbReference>
<keyword evidence="8 13" id="KW-0560">Oxidoreductase</keyword>
<evidence type="ECO:0000256" key="10">
    <source>
        <dbReference type="ARBA" id="ARBA00023285"/>
    </source>
</evidence>
<keyword evidence="9" id="KW-1015">Disulfide bond</keyword>
<evidence type="ECO:0000259" key="16">
    <source>
        <dbReference type="Pfam" id="PF02867"/>
    </source>
</evidence>
<dbReference type="GO" id="GO:0050897">
    <property type="term" value="F:cobalt ion binding"/>
    <property type="evidence" value="ECO:0007669"/>
    <property type="project" value="InterPro"/>
</dbReference>
<feature type="coiled-coil region" evidence="14">
    <location>
        <begin position="783"/>
        <end position="817"/>
    </location>
</feature>
<dbReference type="Pfam" id="PF02867">
    <property type="entry name" value="Ribonuc_red_lgC"/>
    <property type="match status" value="1"/>
</dbReference>
<keyword evidence="10 13" id="KW-0170">Cobalt</keyword>
<dbReference type="PRINTS" id="PR01183">
    <property type="entry name" value="RIBORDTASEM1"/>
</dbReference>
<evidence type="ECO:0000256" key="14">
    <source>
        <dbReference type="SAM" id="Coils"/>
    </source>
</evidence>
<sequence>MIDARDQLLPSSSSSARRRQAAVSTSRTSKGTSGTQKSLRVQRVFSDAKVKPFDQIEWDKRTAEITDDSGKVIFKQENVEVPKSWSVLATKVVVSKYFYGEQHTPERETSVRQLIHRICRTIADWGVKDGYFSKTDGEVFFDELTWLCVNQYGAFNSPVWFNVGLYHQYGVGKNSGRGNWFYNRKTGEAERAVTQYEYPQGSACFIQSVEDNMEDIMHLAYSEAMLFKYGSGTGTDLSPIRSSREKLSGGGRPSGPLSFLKVYDQVANVVKSGGKTRRAAKMNTLRDWHGDIEEFIDAKQKEEKKAWALIEQGFDGSYNGEAYGSVMYQNENLSVRVSDAFMTAAEAGTEWWTKSVTGNRPLEKKDANKLMHKIAEGTWICGDPGLQYDDAIQKWHTCKGTEPIHSTNPCSEYVFLNNTACNLASLNLMKFKREDGVFDVERFKAAVRIYITAQEIIVDNASYPTKQIAENSHIYRTLGLGYANLGSLIMSYGLAYDSDGGRALAGAITAIMTGHAYEQSAEVATSMGAFKGYHDARCAHVSKPIARDNVESMLGVIKLHRDAVEQIQPSREFHYLKEEARKTWDRALERGQKAGYRNAQVTVLAPTGTIAFLMDCDTTGVEPDIALVKYKLLAGGGLLKLVNRTVPEGLRRLGYGTEAIQKIVAHVEKYDTIEDVQDNGQAVSSGLRPEHLEVFDCAFKPYQGKRSIKYMAHLKMMGAAQPFISGAISKTVNLPQECTVEDIRDAYVQAWKMGLKCVAIYRDGSKRSQPLNTKKNSTEPTAGEKAAAEAATLSNRIQELESEVNKLREQAVQPLRRRLPDTRTALTHKFDIAGHEGYLTVGLFEDGQPGELFITMAKEGSTIGGLMDSIGTLTSIAFQYGVPLEALVRKFAHQRFEPSGFTKNPEVRNASSITDYVFRWMAFQFIPGYREANTATRNQPELAIPGLLEELKKKINRPVPELPLSEDTDILDMKPAETNGNGHGHKHGTKAITSLSDSVAHFQQDAPTCPSCGHVAVRNGACYKCLNCGESLGCS</sequence>
<gene>
    <name evidence="19" type="ORF">Cflav_PD3264</name>
</gene>
<evidence type="ECO:0000256" key="15">
    <source>
        <dbReference type="SAM" id="MobiDB-lite"/>
    </source>
</evidence>
<dbReference type="CDD" id="cd02888">
    <property type="entry name" value="RNR_II_dimer"/>
    <property type="match status" value="1"/>
</dbReference>
<comment type="caution">
    <text evidence="19">The sequence shown here is derived from an EMBL/GenBank/DDBJ whole genome shotgun (WGS) entry which is preliminary data.</text>
</comment>
<keyword evidence="6 13" id="KW-0237">DNA synthesis</keyword>
<feature type="domain" description="TSCPD" evidence="18">
    <location>
        <begin position="820"/>
        <end position="921"/>
    </location>
</feature>